<evidence type="ECO:0000256" key="1">
    <source>
        <dbReference type="SAM" id="Phobius"/>
    </source>
</evidence>
<keyword evidence="1" id="KW-0472">Membrane</keyword>
<sequence>MMFLEALVFWGESIVFGAVYLILVCVIANFIAGIWANNHQRLVLNYRRLQLGG</sequence>
<keyword evidence="1" id="KW-0812">Transmembrane</keyword>
<proteinExistence type="predicted"/>
<feature type="transmembrane region" description="Helical" evidence="1">
    <location>
        <begin position="14"/>
        <end position="36"/>
    </location>
</feature>
<evidence type="ECO:0000313" key="2">
    <source>
        <dbReference type="EMBL" id="KKN27689.1"/>
    </source>
</evidence>
<dbReference type="EMBL" id="LAZR01002617">
    <property type="protein sequence ID" value="KKN27689.1"/>
    <property type="molecule type" value="Genomic_DNA"/>
</dbReference>
<accession>A0A0F9PC37</accession>
<reference evidence="2" key="1">
    <citation type="journal article" date="2015" name="Nature">
        <title>Complex archaea that bridge the gap between prokaryotes and eukaryotes.</title>
        <authorList>
            <person name="Spang A."/>
            <person name="Saw J.H."/>
            <person name="Jorgensen S.L."/>
            <person name="Zaremba-Niedzwiedzka K."/>
            <person name="Martijn J."/>
            <person name="Lind A.E."/>
            <person name="van Eijk R."/>
            <person name="Schleper C."/>
            <person name="Guy L."/>
            <person name="Ettema T.J."/>
        </authorList>
    </citation>
    <scope>NUCLEOTIDE SEQUENCE</scope>
</reference>
<dbReference type="AlphaFoldDB" id="A0A0F9PC37"/>
<name>A0A0F9PC37_9ZZZZ</name>
<protein>
    <submittedName>
        <fullName evidence="2">Uncharacterized protein</fullName>
    </submittedName>
</protein>
<keyword evidence="1" id="KW-1133">Transmembrane helix</keyword>
<organism evidence="2">
    <name type="scientific">marine sediment metagenome</name>
    <dbReference type="NCBI Taxonomy" id="412755"/>
    <lineage>
        <taxon>unclassified sequences</taxon>
        <taxon>metagenomes</taxon>
        <taxon>ecological metagenomes</taxon>
    </lineage>
</organism>
<gene>
    <name evidence="2" type="ORF">LCGC14_0861650</name>
</gene>
<comment type="caution">
    <text evidence="2">The sequence shown here is derived from an EMBL/GenBank/DDBJ whole genome shotgun (WGS) entry which is preliminary data.</text>
</comment>